<dbReference type="SUPFAM" id="SSF56214">
    <property type="entry name" value="4'-phosphopantetheinyl transferase"/>
    <property type="match status" value="2"/>
</dbReference>
<dbReference type="InterPro" id="IPR037143">
    <property type="entry name" value="4-PPantetheinyl_Trfase_dom_sf"/>
</dbReference>
<dbReference type="Gene3D" id="3.90.470.20">
    <property type="entry name" value="4'-phosphopantetheinyl transferase domain"/>
    <property type="match status" value="1"/>
</dbReference>
<accession>A0A399R164</accession>
<evidence type="ECO:0000256" key="2">
    <source>
        <dbReference type="ARBA" id="ARBA00022679"/>
    </source>
</evidence>
<dbReference type="EMBL" id="QWGB01000005">
    <property type="protein sequence ID" value="RIJ23319.1"/>
    <property type="molecule type" value="Genomic_DNA"/>
</dbReference>
<dbReference type="GO" id="GO:0005829">
    <property type="term" value="C:cytosol"/>
    <property type="evidence" value="ECO:0007669"/>
    <property type="project" value="TreeGrafter"/>
</dbReference>
<evidence type="ECO:0000256" key="1">
    <source>
        <dbReference type="ARBA" id="ARBA00010990"/>
    </source>
</evidence>
<feature type="domain" description="4'-phosphopantetheinyl transferase" evidence="3">
    <location>
        <begin position="109"/>
        <end position="202"/>
    </location>
</feature>
<dbReference type="Pfam" id="PF01648">
    <property type="entry name" value="ACPS"/>
    <property type="match status" value="1"/>
</dbReference>
<protein>
    <recommendedName>
        <fullName evidence="3">4'-phosphopantetheinyl transferase domain-containing protein</fullName>
    </recommendedName>
</protein>
<dbReference type="GO" id="GO:0008897">
    <property type="term" value="F:holo-[acyl-carrier-protein] synthase activity"/>
    <property type="evidence" value="ECO:0007669"/>
    <property type="project" value="InterPro"/>
</dbReference>
<reference evidence="4 5" key="1">
    <citation type="submission" date="2018-08" db="EMBL/GenBank/DDBJ databases">
        <title>Henriciella mobilis sp. nov., isolated from seawater.</title>
        <authorList>
            <person name="Cheng H."/>
            <person name="Wu Y.-H."/>
            <person name="Xu X.-W."/>
            <person name="Guo L.-L."/>
        </authorList>
    </citation>
    <scope>NUCLEOTIDE SEQUENCE [LARGE SCALE GENOMIC DNA]</scope>
    <source>
        <strain evidence="4 5">CCUG66934</strain>
    </source>
</reference>
<dbReference type="InterPro" id="IPR008278">
    <property type="entry name" value="4-PPantetheinyl_Trfase_dom"/>
</dbReference>
<comment type="caution">
    <text evidence="4">The sequence shown here is derived from an EMBL/GenBank/DDBJ whole genome shotgun (WGS) entry which is preliminary data.</text>
</comment>
<dbReference type="InterPro" id="IPR050559">
    <property type="entry name" value="P-Pant_transferase_sf"/>
</dbReference>
<dbReference type="GO" id="GO:0019878">
    <property type="term" value="P:lysine biosynthetic process via aminoadipic acid"/>
    <property type="evidence" value="ECO:0007669"/>
    <property type="project" value="TreeGrafter"/>
</dbReference>
<proteinExistence type="inferred from homology"/>
<dbReference type="Proteomes" id="UP000265431">
    <property type="component" value="Unassembled WGS sequence"/>
</dbReference>
<sequence>MKVKGGSLAAGPDWAISDRRGIQRVFDPADAVEKSRASKLRRGEDVADFLHARWLMRHLIQQRRPQMETPVLQSYDDARPELPRAPDVALSWSKSGPVAAAALSGGGIVGIDIERVIARDTGAVLTMTASGTEAAAVASAGNETAQLAAFYRLWTAKEAVLKCRGEGLRGGAKSVEIPLAFIHGRADTITIHDRGVSLALSVIDAGPDAVCTLAFSAQK</sequence>
<keyword evidence="2" id="KW-0808">Transferase</keyword>
<dbReference type="GO" id="GO:0000287">
    <property type="term" value="F:magnesium ion binding"/>
    <property type="evidence" value="ECO:0007669"/>
    <property type="project" value="InterPro"/>
</dbReference>
<name>A0A399R164_9PROT</name>
<evidence type="ECO:0000313" key="4">
    <source>
        <dbReference type="EMBL" id="RIJ23319.1"/>
    </source>
</evidence>
<dbReference type="AlphaFoldDB" id="A0A399R164"/>
<keyword evidence="5" id="KW-1185">Reference proteome</keyword>
<dbReference type="PANTHER" id="PTHR12215:SF10">
    <property type="entry name" value="L-AMINOADIPATE-SEMIALDEHYDE DEHYDROGENASE-PHOSPHOPANTETHEINYL TRANSFERASE"/>
    <property type="match status" value="1"/>
</dbReference>
<organism evidence="4 5">
    <name type="scientific">Henriciella barbarensis</name>
    <dbReference type="NCBI Taxonomy" id="86342"/>
    <lineage>
        <taxon>Bacteria</taxon>
        <taxon>Pseudomonadati</taxon>
        <taxon>Pseudomonadota</taxon>
        <taxon>Alphaproteobacteria</taxon>
        <taxon>Hyphomonadales</taxon>
        <taxon>Hyphomonadaceae</taxon>
        <taxon>Henriciella</taxon>
    </lineage>
</organism>
<evidence type="ECO:0000259" key="3">
    <source>
        <dbReference type="Pfam" id="PF01648"/>
    </source>
</evidence>
<dbReference type="PANTHER" id="PTHR12215">
    <property type="entry name" value="PHOSPHOPANTETHEINE TRANSFERASE"/>
    <property type="match status" value="1"/>
</dbReference>
<evidence type="ECO:0000313" key="5">
    <source>
        <dbReference type="Proteomes" id="UP000265431"/>
    </source>
</evidence>
<gene>
    <name evidence="4" type="ORF">D1224_03315</name>
</gene>
<comment type="similarity">
    <text evidence="1">Belongs to the P-Pant transferase superfamily. Gsp/Sfp/HetI/AcpT family.</text>
</comment>